<evidence type="ECO:0000313" key="3">
    <source>
        <dbReference type="Proteomes" id="UP001233172"/>
    </source>
</evidence>
<dbReference type="Proteomes" id="UP001233172">
    <property type="component" value="Unassembled WGS sequence"/>
</dbReference>
<proteinExistence type="predicted"/>
<sequence length="122" mass="14101">MLCRVRGGSTLSLLRVAIKCRLVEVGDVLVYRRLVGHIIDFISREFDDNFRYKRGHSVLNPLDEECLPFFPPCKVKGVFWLPAGVYLAFHLATVRWMRLKVSTERKERLIPSLRRNTLGSLA</sequence>
<dbReference type="EMBL" id="JASAOG010000149">
    <property type="protein sequence ID" value="KAK0047580.1"/>
    <property type="molecule type" value="Genomic_DNA"/>
</dbReference>
<keyword evidence="1" id="KW-1133">Transmembrane helix</keyword>
<keyword evidence="3" id="KW-1185">Reference proteome</keyword>
<keyword evidence="1" id="KW-0472">Membrane</keyword>
<dbReference type="AlphaFoldDB" id="A0AAD8B6G8"/>
<reference evidence="2" key="2">
    <citation type="submission" date="2023-04" db="EMBL/GenBank/DDBJ databases">
        <authorList>
            <person name="Bu L."/>
            <person name="Lu L."/>
            <person name="Laidemitt M.R."/>
            <person name="Zhang S.M."/>
            <person name="Mutuku M."/>
            <person name="Mkoji G."/>
            <person name="Steinauer M."/>
            <person name="Loker E.S."/>
        </authorList>
    </citation>
    <scope>NUCLEOTIDE SEQUENCE</scope>
    <source>
        <strain evidence="2">KasaAsao</strain>
        <tissue evidence="2">Whole Snail</tissue>
    </source>
</reference>
<feature type="transmembrane region" description="Helical" evidence="1">
    <location>
        <begin position="77"/>
        <end position="97"/>
    </location>
</feature>
<accession>A0AAD8B6G8</accession>
<keyword evidence="1" id="KW-0812">Transmembrane</keyword>
<comment type="caution">
    <text evidence="2">The sequence shown here is derived from an EMBL/GenBank/DDBJ whole genome shotgun (WGS) entry which is preliminary data.</text>
</comment>
<name>A0AAD8B6G8_BIOPF</name>
<protein>
    <submittedName>
        <fullName evidence="2">Uncharacterized protein</fullName>
    </submittedName>
</protein>
<evidence type="ECO:0000256" key="1">
    <source>
        <dbReference type="SAM" id="Phobius"/>
    </source>
</evidence>
<gene>
    <name evidence="2" type="ORF">Bpfe_023007</name>
</gene>
<reference evidence="2" key="1">
    <citation type="journal article" date="2023" name="PLoS Negl. Trop. Dis.">
        <title>A genome sequence for Biomphalaria pfeifferi, the major vector snail for the human-infecting parasite Schistosoma mansoni.</title>
        <authorList>
            <person name="Bu L."/>
            <person name="Lu L."/>
            <person name="Laidemitt M.R."/>
            <person name="Zhang S.M."/>
            <person name="Mutuku M."/>
            <person name="Mkoji G."/>
            <person name="Steinauer M."/>
            <person name="Loker E.S."/>
        </authorList>
    </citation>
    <scope>NUCLEOTIDE SEQUENCE</scope>
    <source>
        <strain evidence="2">KasaAsao</strain>
    </source>
</reference>
<organism evidence="2 3">
    <name type="scientific">Biomphalaria pfeifferi</name>
    <name type="common">Bloodfluke planorb</name>
    <name type="synonym">Freshwater snail</name>
    <dbReference type="NCBI Taxonomy" id="112525"/>
    <lineage>
        <taxon>Eukaryota</taxon>
        <taxon>Metazoa</taxon>
        <taxon>Spiralia</taxon>
        <taxon>Lophotrochozoa</taxon>
        <taxon>Mollusca</taxon>
        <taxon>Gastropoda</taxon>
        <taxon>Heterobranchia</taxon>
        <taxon>Euthyneura</taxon>
        <taxon>Panpulmonata</taxon>
        <taxon>Hygrophila</taxon>
        <taxon>Lymnaeoidea</taxon>
        <taxon>Planorbidae</taxon>
        <taxon>Biomphalaria</taxon>
    </lineage>
</organism>
<evidence type="ECO:0000313" key="2">
    <source>
        <dbReference type="EMBL" id="KAK0047580.1"/>
    </source>
</evidence>